<organism evidence="2 3">
    <name type="scientific">Cyclobacterium amurskyense</name>
    <dbReference type="NCBI Taxonomy" id="320787"/>
    <lineage>
        <taxon>Bacteria</taxon>
        <taxon>Pseudomonadati</taxon>
        <taxon>Bacteroidota</taxon>
        <taxon>Cytophagia</taxon>
        <taxon>Cytophagales</taxon>
        <taxon>Cyclobacteriaceae</taxon>
        <taxon>Cyclobacterium</taxon>
    </lineage>
</organism>
<feature type="domain" description="Hemerythrin-like" evidence="1">
    <location>
        <begin position="32"/>
        <end position="126"/>
    </location>
</feature>
<gene>
    <name evidence="2" type="ORF">CA2015_0177</name>
</gene>
<keyword evidence="3" id="KW-1185">Reference proteome</keyword>
<accession>A0A0H4P6A8</accession>
<dbReference type="KEGG" id="camu:CA2015_0177"/>
<dbReference type="RefSeq" id="WP_048640178.1">
    <property type="nucleotide sequence ID" value="NZ_CP012040.1"/>
</dbReference>
<sequence length="160" mass="19206">MGKPLKRHPAFVPVSRDHHFGLLLVWKIRQGQEKGIDPERLHNYVKYFFSTHLEPHFSLEEKVIFSFMAKNDLLRKEVEGQHKAIRKLFKKLDVLKEDELSAQLTELCLLVEAHIRFEERKLFQYLQVELQSKELEKMEEKVAAIHNPITEEWEDKFWIK</sequence>
<evidence type="ECO:0000259" key="1">
    <source>
        <dbReference type="Pfam" id="PF01814"/>
    </source>
</evidence>
<name>A0A0H4P6A8_9BACT</name>
<dbReference type="Gene3D" id="1.20.120.520">
    <property type="entry name" value="nmb1532 protein domain like"/>
    <property type="match status" value="1"/>
</dbReference>
<dbReference type="PATRIC" id="fig|320787.5.peg.194"/>
<dbReference type="InterPro" id="IPR012312">
    <property type="entry name" value="Hemerythrin-like"/>
</dbReference>
<protein>
    <recommendedName>
        <fullName evidence="1">Hemerythrin-like domain-containing protein</fullName>
    </recommendedName>
</protein>
<dbReference type="Proteomes" id="UP000036520">
    <property type="component" value="Chromosome"/>
</dbReference>
<reference evidence="2 3" key="1">
    <citation type="submission" date="2015-07" db="EMBL/GenBank/DDBJ databases">
        <authorList>
            <person name="Kim K.M."/>
        </authorList>
    </citation>
    <scope>NUCLEOTIDE SEQUENCE [LARGE SCALE GENOMIC DNA]</scope>
    <source>
        <strain evidence="2 3">KCTC 12363</strain>
    </source>
</reference>
<dbReference type="EMBL" id="CP012040">
    <property type="protein sequence ID" value="AKP49659.1"/>
    <property type="molecule type" value="Genomic_DNA"/>
</dbReference>
<dbReference type="STRING" id="320787.CA2015_0177"/>
<dbReference type="OrthoDB" id="9793254at2"/>
<proteinExistence type="predicted"/>
<dbReference type="AlphaFoldDB" id="A0A0H4P6A8"/>
<dbReference type="Pfam" id="PF01814">
    <property type="entry name" value="Hemerythrin"/>
    <property type="match status" value="1"/>
</dbReference>
<evidence type="ECO:0000313" key="2">
    <source>
        <dbReference type="EMBL" id="AKP49659.1"/>
    </source>
</evidence>
<evidence type="ECO:0000313" key="3">
    <source>
        <dbReference type="Proteomes" id="UP000036520"/>
    </source>
</evidence>